<name>A0A3S2WZF3_9BURK</name>
<keyword evidence="8 13" id="KW-0808">Transferase</keyword>
<evidence type="ECO:0000256" key="8">
    <source>
        <dbReference type="ARBA" id="ARBA00022679"/>
    </source>
</evidence>
<comment type="function">
    <text evidence="2 13">Catalyzes the insertion of molybdate into adenylated molybdopterin with the concomitant release of AMP.</text>
</comment>
<dbReference type="SUPFAM" id="SSF63867">
    <property type="entry name" value="MoeA C-terminal domain-like"/>
    <property type="match status" value="1"/>
</dbReference>
<evidence type="ECO:0000256" key="7">
    <source>
        <dbReference type="ARBA" id="ARBA00022505"/>
    </source>
</evidence>
<dbReference type="InterPro" id="IPR005111">
    <property type="entry name" value="MoeA_C_domain_IV"/>
</dbReference>
<proteinExistence type="inferred from homology"/>
<dbReference type="Gene3D" id="3.90.105.10">
    <property type="entry name" value="Molybdopterin biosynthesis moea protein, domain 2"/>
    <property type="match status" value="1"/>
</dbReference>
<dbReference type="Pfam" id="PF00994">
    <property type="entry name" value="MoCF_biosynth"/>
    <property type="match status" value="1"/>
</dbReference>
<dbReference type="OrthoDB" id="9804758at2"/>
<dbReference type="Gene3D" id="3.40.980.10">
    <property type="entry name" value="MoaB/Mog-like domain"/>
    <property type="match status" value="1"/>
</dbReference>
<dbReference type="AlphaFoldDB" id="A0A3S2WZF3"/>
<evidence type="ECO:0000256" key="3">
    <source>
        <dbReference type="ARBA" id="ARBA00005046"/>
    </source>
</evidence>
<dbReference type="InterPro" id="IPR005110">
    <property type="entry name" value="MoeA_linker/N"/>
</dbReference>
<comment type="similarity">
    <text evidence="4 13">Belongs to the MoeA family.</text>
</comment>
<keyword evidence="10 13" id="KW-0460">Magnesium</keyword>
<dbReference type="FunFam" id="2.40.340.10:FF:000003">
    <property type="entry name" value="Molybdopterin molybdenumtransferase"/>
    <property type="match status" value="1"/>
</dbReference>
<evidence type="ECO:0000256" key="6">
    <source>
        <dbReference type="ARBA" id="ARBA00021108"/>
    </source>
</evidence>
<dbReference type="InterPro" id="IPR038987">
    <property type="entry name" value="MoeA-like"/>
</dbReference>
<keyword evidence="16" id="KW-1185">Reference proteome</keyword>
<dbReference type="FunFam" id="3.40.980.10:FF:000004">
    <property type="entry name" value="Molybdopterin molybdenumtransferase"/>
    <property type="match status" value="1"/>
</dbReference>
<evidence type="ECO:0000313" key="16">
    <source>
        <dbReference type="Proteomes" id="UP000288178"/>
    </source>
</evidence>
<dbReference type="RefSeq" id="WP_128199970.1">
    <property type="nucleotide sequence ID" value="NZ_SACT01000007.1"/>
</dbReference>
<comment type="catalytic activity">
    <reaction evidence="12">
        <text>adenylyl-molybdopterin + molybdate = Mo-molybdopterin + AMP + H(+)</text>
        <dbReference type="Rhea" id="RHEA:35047"/>
        <dbReference type="ChEBI" id="CHEBI:15378"/>
        <dbReference type="ChEBI" id="CHEBI:36264"/>
        <dbReference type="ChEBI" id="CHEBI:62727"/>
        <dbReference type="ChEBI" id="CHEBI:71302"/>
        <dbReference type="ChEBI" id="CHEBI:456215"/>
        <dbReference type="EC" id="2.10.1.1"/>
    </reaction>
</comment>
<dbReference type="UniPathway" id="UPA00344"/>
<comment type="cofactor">
    <cofactor evidence="1 13">
        <name>Mg(2+)</name>
        <dbReference type="ChEBI" id="CHEBI:18420"/>
    </cofactor>
</comment>
<evidence type="ECO:0000256" key="2">
    <source>
        <dbReference type="ARBA" id="ARBA00002901"/>
    </source>
</evidence>
<dbReference type="Gene3D" id="2.170.190.11">
    <property type="entry name" value="Molybdopterin biosynthesis moea protein, domain 3"/>
    <property type="match status" value="1"/>
</dbReference>
<accession>A0A3S2WZF3</accession>
<dbReference type="GO" id="GO:0006777">
    <property type="term" value="P:Mo-molybdopterin cofactor biosynthetic process"/>
    <property type="evidence" value="ECO:0007669"/>
    <property type="project" value="UniProtKB-UniRule"/>
</dbReference>
<dbReference type="GO" id="GO:0046872">
    <property type="term" value="F:metal ion binding"/>
    <property type="evidence" value="ECO:0007669"/>
    <property type="project" value="UniProtKB-UniRule"/>
</dbReference>
<dbReference type="EC" id="2.10.1.1" evidence="5 13"/>
<evidence type="ECO:0000256" key="4">
    <source>
        <dbReference type="ARBA" id="ARBA00010763"/>
    </source>
</evidence>
<dbReference type="Pfam" id="PF03453">
    <property type="entry name" value="MoeA_N"/>
    <property type="match status" value="1"/>
</dbReference>
<dbReference type="NCBIfam" id="TIGR00177">
    <property type="entry name" value="molyb_syn"/>
    <property type="match status" value="1"/>
</dbReference>
<protein>
    <recommendedName>
        <fullName evidence="6 13">Molybdopterin molybdenumtransferase</fullName>
        <ecNumber evidence="5 13">2.10.1.1</ecNumber>
    </recommendedName>
</protein>
<dbReference type="SUPFAM" id="SSF63882">
    <property type="entry name" value="MoeA N-terminal region -like"/>
    <property type="match status" value="1"/>
</dbReference>
<evidence type="ECO:0000256" key="1">
    <source>
        <dbReference type="ARBA" id="ARBA00001946"/>
    </source>
</evidence>
<dbReference type="CDD" id="cd00887">
    <property type="entry name" value="MoeA"/>
    <property type="match status" value="1"/>
</dbReference>
<dbReference type="InterPro" id="IPR036135">
    <property type="entry name" value="MoeA_linker/N_sf"/>
</dbReference>
<dbReference type="GO" id="GO:0005829">
    <property type="term" value="C:cytosol"/>
    <property type="evidence" value="ECO:0007669"/>
    <property type="project" value="TreeGrafter"/>
</dbReference>
<dbReference type="Proteomes" id="UP000288178">
    <property type="component" value="Unassembled WGS sequence"/>
</dbReference>
<evidence type="ECO:0000256" key="9">
    <source>
        <dbReference type="ARBA" id="ARBA00022723"/>
    </source>
</evidence>
<dbReference type="SUPFAM" id="SSF53218">
    <property type="entry name" value="Molybdenum cofactor biosynthesis proteins"/>
    <property type="match status" value="1"/>
</dbReference>
<reference evidence="15 16" key="1">
    <citation type="submission" date="2019-01" db="EMBL/GenBank/DDBJ databases">
        <authorList>
            <person name="Chen W.-M."/>
        </authorList>
    </citation>
    <scope>NUCLEOTIDE SEQUENCE [LARGE SCALE GENOMIC DNA]</scope>
    <source>
        <strain evidence="15 16">ICH-3</strain>
    </source>
</reference>
<dbReference type="SMART" id="SM00852">
    <property type="entry name" value="MoCF_biosynth"/>
    <property type="match status" value="1"/>
</dbReference>
<dbReference type="PANTHER" id="PTHR10192">
    <property type="entry name" value="MOLYBDOPTERIN BIOSYNTHESIS PROTEIN"/>
    <property type="match status" value="1"/>
</dbReference>
<dbReference type="InterPro" id="IPR036688">
    <property type="entry name" value="MoeA_C_domain_IV_sf"/>
</dbReference>
<evidence type="ECO:0000256" key="11">
    <source>
        <dbReference type="ARBA" id="ARBA00023150"/>
    </source>
</evidence>
<feature type="domain" description="MoaB/Mog" evidence="14">
    <location>
        <begin position="192"/>
        <end position="333"/>
    </location>
</feature>
<evidence type="ECO:0000313" key="15">
    <source>
        <dbReference type="EMBL" id="RVT49798.1"/>
    </source>
</evidence>
<dbReference type="PANTHER" id="PTHR10192:SF5">
    <property type="entry name" value="GEPHYRIN"/>
    <property type="match status" value="1"/>
</dbReference>
<dbReference type="InterPro" id="IPR036425">
    <property type="entry name" value="MoaB/Mog-like_dom_sf"/>
</dbReference>
<evidence type="ECO:0000256" key="13">
    <source>
        <dbReference type="RuleBase" id="RU365090"/>
    </source>
</evidence>
<dbReference type="NCBIfam" id="NF045515">
    <property type="entry name" value="Glp_gephyrin"/>
    <property type="match status" value="1"/>
</dbReference>
<keyword evidence="7 13" id="KW-0500">Molybdenum</keyword>
<evidence type="ECO:0000256" key="5">
    <source>
        <dbReference type="ARBA" id="ARBA00013269"/>
    </source>
</evidence>
<comment type="caution">
    <text evidence="15">The sequence shown here is derived from an EMBL/GenBank/DDBJ whole genome shotgun (WGS) entry which is preliminary data.</text>
</comment>
<sequence>MADLTPSPLATGDELPVDAARAAIAAALNPITATETLPLTAAVGRVLATDVVSPIDVPAHDNSAMDGYALHGADLVDGGPTTLLALPDTVYAGAPFTGAVGRGRCVKIMTGAVMPAGLDSVVPRELVTMDGDRVTLRAGAIKPGENRRKQGEDLTRGKPALTAGRLLRPADLGLLASLGFAEVTVFRRLTVALFSTGDEVFAPGQPLPPGGIYDSNRFTLTAALQRLGVEVLDLGLVKDDPAALEAVLQRAVAEADAVVTSGGVSMGDADYTKDIMARMGDVAFWKVAMRPGRPFAFGPLRHGGREAMLFALPGNPVAALVTFYAFAREALLVLGGATAEPPMVLQVKSAVPIRKRPGRTEYQRGIVEWGDDGELRVRPTGSQGAGILRSLSEANVLVVLRHEQGSVAAGEPVDVWLFDGLV</sequence>
<dbReference type="GO" id="GO:0061599">
    <property type="term" value="F:molybdopterin molybdotransferase activity"/>
    <property type="evidence" value="ECO:0007669"/>
    <property type="project" value="UniProtKB-UniRule"/>
</dbReference>
<organism evidence="15 16">
    <name type="scientific">Rubrivivax albus</name>
    <dbReference type="NCBI Taxonomy" id="2499835"/>
    <lineage>
        <taxon>Bacteria</taxon>
        <taxon>Pseudomonadati</taxon>
        <taxon>Pseudomonadota</taxon>
        <taxon>Betaproteobacteria</taxon>
        <taxon>Burkholderiales</taxon>
        <taxon>Sphaerotilaceae</taxon>
        <taxon>Rubrivivax</taxon>
    </lineage>
</organism>
<evidence type="ECO:0000259" key="14">
    <source>
        <dbReference type="SMART" id="SM00852"/>
    </source>
</evidence>
<keyword evidence="11 13" id="KW-0501">Molybdenum cofactor biosynthesis</keyword>
<evidence type="ECO:0000256" key="10">
    <source>
        <dbReference type="ARBA" id="ARBA00022842"/>
    </source>
</evidence>
<dbReference type="EMBL" id="SACT01000007">
    <property type="protein sequence ID" value="RVT49798.1"/>
    <property type="molecule type" value="Genomic_DNA"/>
</dbReference>
<evidence type="ECO:0000256" key="12">
    <source>
        <dbReference type="ARBA" id="ARBA00047317"/>
    </source>
</evidence>
<dbReference type="InterPro" id="IPR001453">
    <property type="entry name" value="MoaB/Mog_dom"/>
</dbReference>
<dbReference type="Pfam" id="PF03454">
    <property type="entry name" value="MoeA_C"/>
    <property type="match status" value="1"/>
</dbReference>
<gene>
    <name evidence="15" type="ORF">ENE75_19375</name>
</gene>
<comment type="pathway">
    <text evidence="3 13">Cofactor biosynthesis; molybdopterin biosynthesis.</text>
</comment>
<dbReference type="Gene3D" id="2.40.340.10">
    <property type="entry name" value="MoeA, C-terminal, domain IV"/>
    <property type="match status" value="1"/>
</dbReference>
<keyword evidence="9 13" id="KW-0479">Metal-binding</keyword>